<dbReference type="Proteomes" id="UP000253606">
    <property type="component" value="Chromosome"/>
</dbReference>
<evidence type="ECO:0000313" key="4">
    <source>
        <dbReference type="Proteomes" id="UP000253606"/>
    </source>
</evidence>
<dbReference type="Pfam" id="PF03544">
    <property type="entry name" value="TonB_C"/>
    <property type="match status" value="1"/>
</dbReference>
<gene>
    <name evidence="3" type="ORF">ACPOL_0890</name>
</gene>
<dbReference type="EMBL" id="CP030840">
    <property type="protein sequence ID" value="AXC10247.1"/>
    <property type="molecule type" value="Genomic_DNA"/>
</dbReference>
<accession>A0A2Z5FUR8</accession>
<feature type="domain" description="TonB C-terminal" evidence="2">
    <location>
        <begin position="109"/>
        <end position="173"/>
    </location>
</feature>
<keyword evidence="4" id="KW-1185">Reference proteome</keyword>
<dbReference type="SUPFAM" id="SSF74653">
    <property type="entry name" value="TolA/TonB C-terminal domain"/>
    <property type="match status" value="1"/>
</dbReference>
<protein>
    <submittedName>
        <fullName evidence="3">TonB-like protein</fullName>
    </submittedName>
</protein>
<feature type="transmembrane region" description="Helical" evidence="1">
    <location>
        <begin position="39"/>
        <end position="66"/>
    </location>
</feature>
<evidence type="ECO:0000259" key="2">
    <source>
        <dbReference type="Pfam" id="PF03544"/>
    </source>
</evidence>
<reference evidence="3 4" key="1">
    <citation type="journal article" date="2018" name="Front. Microbiol.">
        <title>Hydrolytic Capabilities as a Key to Environmental Success: Chitinolytic and Cellulolytic Acidobacteria From Acidic Sub-arctic Soils and Boreal Peatlands.</title>
        <authorList>
            <person name="Belova S.E."/>
            <person name="Ravin N.V."/>
            <person name="Pankratov T.A."/>
            <person name="Rakitin A.L."/>
            <person name="Ivanova A.A."/>
            <person name="Beletsky A.V."/>
            <person name="Mardanov A.V."/>
            <person name="Sinninghe Damste J.S."/>
            <person name="Dedysh S.N."/>
        </authorList>
    </citation>
    <scope>NUCLEOTIDE SEQUENCE [LARGE SCALE GENOMIC DNA]</scope>
    <source>
        <strain evidence="3 4">SBC82</strain>
    </source>
</reference>
<evidence type="ECO:0000256" key="1">
    <source>
        <dbReference type="SAM" id="Phobius"/>
    </source>
</evidence>
<dbReference type="AlphaFoldDB" id="A0A2Z5FUR8"/>
<keyword evidence="1" id="KW-0472">Membrane</keyword>
<evidence type="ECO:0000313" key="3">
    <source>
        <dbReference type="EMBL" id="AXC10247.1"/>
    </source>
</evidence>
<keyword evidence="1" id="KW-1133">Transmembrane helix</keyword>
<dbReference type="Gene3D" id="3.30.1150.10">
    <property type="match status" value="1"/>
</dbReference>
<dbReference type="GO" id="GO:0055085">
    <property type="term" value="P:transmembrane transport"/>
    <property type="evidence" value="ECO:0007669"/>
    <property type="project" value="InterPro"/>
</dbReference>
<sequence length="177" mass="19027">MICTNSRAMTSHVIGIFDADILEKRVMVVKTKTWNFSPWATYGLTAATMIFMGAITAWGAALAVAIEPVTQRAASPETSPAVYKIGNGVSAPTVIKSVDPQFPEGRHTEGMFEGMCIVGLVLDASGIPKEVHIVKPLAPDFDANAIKAVQQYNFVPAKLLGKPVAVSINIEVNHQKY</sequence>
<name>A0A2Z5FUR8_9BACT</name>
<organism evidence="3 4">
    <name type="scientific">Acidisarcina polymorpha</name>
    <dbReference type="NCBI Taxonomy" id="2211140"/>
    <lineage>
        <taxon>Bacteria</taxon>
        <taxon>Pseudomonadati</taxon>
        <taxon>Acidobacteriota</taxon>
        <taxon>Terriglobia</taxon>
        <taxon>Terriglobales</taxon>
        <taxon>Acidobacteriaceae</taxon>
        <taxon>Acidisarcina</taxon>
    </lineage>
</organism>
<dbReference type="KEGG" id="abas:ACPOL_0890"/>
<keyword evidence="1" id="KW-0812">Transmembrane</keyword>
<dbReference type="InterPro" id="IPR037682">
    <property type="entry name" value="TonB_C"/>
</dbReference>
<proteinExistence type="predicted"/>